<organism evidence="2 3">
    <name type="scientific">Verticillium longisporum</name>
    <name type="common">Verticillium dahliae var. longisporum</name>
    <dbReference type="NCBI Taxonomy" id="100787"/>
    <lineage>
        <taxon>Eukaryota</taxon>
        <taxon>Fungi</taxon>
        <taxon>Dikarya</taxon>
        <taxon>Ascomycota</taxon>
        <taxon>Pezizomycotina</taxon>
        <taxon>Sordariomycetes</taxon>
        <taxon>Hypocreomycetidae</taxon>
        <taxon>Glomerellales</taxon>
        <taxon>Plectosphaerellaceae</taxon>
        <taxon>Verticillium</taxon>
    </lineage>
</organism>
<feature type="non-terminal residue" evidence="2">
    <location>
        <position position="105"/>
    </location>
</feature>
<gene>
    <name evidence="2" type="ORF">BN1723_020228</name>
</gene>
<accession>A0A0G4NLB7</accession>
<name>A0A0G4NLB7_VERLO</name>
<dbReference type="Proteomes" id="UP000045706">
    <property type="component" value="Unassembled WGS sequence"/>
</dbReference>
<evidence type="ECO:0000313" key="3">
    <source>
        <dbReference type="Proteomes" id="UP000045706"/>
    </source>
</evidence>
<feature type="compositionally biased region" description="Basic and acidic residues" evidence="1">
    <location>
        <begin position="75"/>
        <end position="86"/>
    </location>
</feature>
<evidence type="ECO:0000256" key="1">
    <source>
        <dbReference type="SAM" id="MobiDB-lite"/>
    </source>
</evidence>
<evidence type="ECO:0000313" key="2">
    <source>
        <dbReference type="EMBL" id="CRK47214.1"/>
    </source>
</evidence>
<feature type="region of interest" description="Disordered" evidence="1">
    <location>
        <begin position="67"/>
        <end position="105"/>
    </location>
</feature>
<sequence length="105" mass="12209">MYNLARMQLSRTRRSGTFFQQKWAAKSLTRGYHGGTMREGDWERMFSRRLLGTVDIDPAYLARYDGSEQAAGRGSGRDLDPNDRRPAVSADQFSKSWNARRRRFE</sequence>
<dbReference type="AlphaFoldDB" id="A0A0G4NLB7"/>
<dbReference type="EMBL" id="CVQI01036320">
    <property type="protein sequence ID" value="CRK47214.1"/>
    <property type="molecule type" value="Genomic_DNA"/>
</dbReference>
<reference evidence="3" key="1">
    <citation type="submission" date="2015-05" db="EMBL/GenBank/DDBJ databases">
        <authorList>
            <person name="Fogelqvist Johan"/>
        </authorList>
    </citation>
    <scope>NUCLEOTIDE SEQUENCE [LARGE SCALE GENOMIC DNA]</scope>
</reference>
<proteinExistence type="predicted"/>
<protein>
    <submittedName>
        <fullName evidence="2">Uncharacterized protein</fullName>
    </submittedName>
</protein>